<name>A0A2P0VNF6_9VIRU</name>
<keyword evidence="3" id="KW-1185">Reference proteome</keyword>
<sequence length="199" mass="22500">MAPKAMFQDAMKEAGIIEFKTADTKAVLLDIAAKHSNVDDLYENIKDIKELKAYAKELKEAMEKANEPTPMEMFDALSAQHPPAPEQSDEEPDKAAEKPKKSKKPFEETPQGILFATLSELFGDDGPKNKIPGKNWVKSRTVGEMIQYGLINKNDIGDDWFKLTTKRQRTSYKKWASEQLEMHKKAIDQLNAGLEKLET</sequence>
<dbReference type="EMBL" id="KY322437">
    <property type="protein sequence ID" value="AUF82438.1"/>
    <property type="molecule type" value="Genomic_DNA"/>
</dbReference>
<proteinExistence type="predicted"/>
<dbReference type="Proteomes" id="UP000244773">
    <property type="component" value="Segment"/>
</dbReference>
<reference evidence="2" key="1">
    <citation type="journal article" date="2018" name="Virology">
        <title>A giant virus infecting green algae encodes key fermentation genes.</title>
        <authorList>
            <person name="Schvarcz C.R."/>
            <person name="Steward G.F."/>
        </authorList>
    </citation>
    <scope>NUCLEOTIDE SEQUENCE [LARGE SCALE GENOMIC DNA]</scope>
</reference>
<evidence type="ECO:0000313" key="2">
    <source>
        <dbReference type="EMBL" id="AUF82438.1"/>
    </source>
</evidence>
<accession>A0A2P0VNF6</accession>
<evidence type="ECO:0000256" key="1">
    <source>
        <dbReference type="SAM" id="MobiDB-lite"/>
    </source>
</evidence>
<gene>
    <name evidence="2" type="ORF">TetV_346</name>
</gene>
<organism evidence="2">
    <name type="scientific">Tetraselmis virus 1</name>
    <dbReference type="NCBI Taxonomy" id="2060617"/>
    <lineage>
        <taxon>Viruses</taxon>
        <taxon>Varidnaviria</taxon>
        <taxon>Bamfordvirae</taxon>
        <taxon>Nucleocytoviricota</taxon>
        <taxon>Megaviricetes</taxon>
        <taxon>Imitervirales</taxon>
        <taxon>Allomimiviridae</taxon>
        <taxon>Oceanusvirus</taxon>
        <taxon>Oceanusvirus kaneohense</taxon>
    </lineage>
</organism>
<evidence type="ECO:0000313" key="3">
    <source>
        <dbReference type="Proteomes" id="UP000244773"/>
    </source>
</evidence>
<feature type="compositionally biased region" description="Basic and acidic residues" evidence="1">
    <location>
        <begin position="93"/>
        <end position="107"/>
    </location>
</feature>
<feature type="region of interest" description="Disordered" evidence="1">
    <location>
        <begin position="79"/>
        <end position="108"/>
    </location>
</feature>
<protein>
    <submittedName>
        <fullName evidence="2">Uncharacterized protein</fullName>
    </submittedName>
</protein>